<dbReference type="InterPro" id="IPR003766">
    <property type="entry name" value="Uronate_isomerase"/>
</dbReference>
<accession>A0AB36AHR6</accession>
<sequence length="46" mass="5481">MSLMGKNSLLTNEWGKKLFFDYAKGMPIIDYHCHLVPKEIYENKNY</sequence>
<dbReference type="InterPro" id="IPR032466">
    <property type="entry name" value="Metal_Hydrolase"/>
</dbReference>
<dbReference type="Proteomes" id="UP000441557">
    <property type="component" value="Unassembled WGS sequence"/>
</dbReference>
<feature type="non-terminal residue" evidence="1">
    <location>
        <position position="46"/>
    </location>
</feature>
<dbReference type="GO" id="GO:0006064">
    <property type="term" value="P:glucuronate catabolic process"/>
    <property type="evidence" value="ECO:0007669"/>
    <property type="project" value="InterPro"/>
</dbReference>
<dbReference type="Gene3D" id="3.20.20.140">
    <property type="entry name" value="Metal-dependent hydrolases"/>
    <property type="match status" value="1"/>
</dbReference>
<protein>
    <recommendedName>
        <fullName evidence="3">Glucuronate isomerase</fullName>
    </recommendedName>
</protein>
<dbReference type="GO" id="GO:0008880">
    <property type="term" value="F:glucuronate isomerase activity"/>
    <property type="evidence" value="ECO:0007669"/>
    <property type="project" value="InterPro"/>
</dbReference>
<dbReference type="EMBL" id="WJMZ01000041">
    <property type="protein sequence ID" value="MRG84693.1"/>
    <property type="molecule type" value="Genomic_DNA"/>
</dbReference>
<proteinExistence type="predicted"/>
<reference evidence="1 2" key="1">
    <citation type="submission" date="2019-11" db="EMBL/GenBank/DDBJ databases">
        <title>Draft genome sequence of 12 host-associated Lactobacillus reuteri rodent strains.</title>
        <authorList>
            <person name="Zhang S."/>
            <person name="Ozcam M."/>
            <person name="Van Pijkeren J.P."/>
        </authorList>
    </citation>
    <scope>NUCLEOTIDE SEQUENCE [LARGE SCALE GENOMIC DNA]</scope>
    <source>
        <strain evidence="1 2">L1604-1</strain>
    </source>
</reference>
<dbReference type="RefSeq" id="WP_153706793.1">
    <property type="nucleotide sequence ID" value="NZ_WJMZ01000041.1"/>
</dbReference>
<gene>
    <name evidence="1" type="ORF">GIX80_10180</name>
</gene>
<dbReference type="AlphaFoldDB" id="A0AB36AHR6"/>
<dbReference type="Pfam" id="PF02614">
    <property type="entry name" value="UxaC"/>
    <property type="match status" value="1"/>
</dbReference>
<evidence type="ECO:0000313" key="2">
    <source>
        <dbReference type="Proteomes" id="UP000441557"/>
    </source>
</evidence>
<evidence type="ECO:0008006" key="3">
    <source>
        <dbReference type="Google" id="ProtNLM"/>
    </source>
</evidence>
<name>A0AB36AHR6_LIMRT</name>
<dbReference type="SUPFAM" id="SSF51556">
    <property type="entry name" value="Metallo-dependent hydrolases"/>
    <property type="match status" value="1"/>
</dbReference>
<evidence type="ECO:0000313" key="1">
    <source>
        <dbReference type="EMBL" id="MRG84693.1"/>
    </source>
</evidence>
<organism evidence="1 2">
    <name type="scientific">Limosilactobacillus reuteri</name>
    <name type="common">Lactobacillus reuteri</name>
    <dbReference type="NCBI Taxonomy" id="1598"/>
    <lineage>
        <taxon>Bacteria</taxon>
        <taxon>Bacillati</taxon>
        <taxon>Bacillota</taxon>
        <taxon>Bacilli</taxon>
        <taxon>Lactobacillales</taxon>
        <taxon>Lactobacillaceae</taxon>
        <taxon>Limosilactobacillus</taxon>
    </lineage>
</organism>
<comment type="caution">
    <text evidence="1">The sequence shown here is derived from an EMBL/GenBank/DDBJ whole genome shotgun (WGS) entry which is preliminary data.</text>
</comment>